<keyword evidence="5" id="KW-1185">Reference proteome</keyword>
<evidence type="ECO:0000313" key="5">
    <source>
        <dbReference type="Proteomes" id="UP001529421"/>
    </source>
</evidence>
<feature type="domain" description="Prephenate/arogenate dehydrogenase" evidence="3">
    <location>
        <begin position="17"/>
        <end position="304"/>
    </location>
</feature>
<comment type="caution">
    <text evidence="4">The sequence shown here is derived from an EMBL/GenBank/DDBJ whole genome shotgun (WGS) entry which is preliminary data.</text>
</comment>
<dbReference type="Proteomes" id="UP001529421">
    <property type="component" value="Unassembled WGS sequence"/>
</dbReference>
<dbReference type="InterPro" id="IPR008927">
    <property type="entry name" value="6-PGluconate_DH-like_C_sf"/>
</dbReference>
<dbReference type="SUPFAM" id="SSF51735">
    <property type="entry name" value="NAD(P)-binding Rossmann-fold domains"/>
    <property type="match status" value="1"/>
</dbReference>
<evidence type="ECO:0000256" key="1">
    <source>
        <dbReference type="ARBA" id="ARBA00007964"/>
    </source>
</evidence>
<gene>
    <name evidence="4" type="ORF">QUW28_00615</name>
</gene>
<dbReference type="PANTHER" id="PTHR21363">
    <property type="entry name" value="PREPHENATE DEHYDROGENASE"/>
    <property type="match status" value="1"/>
</dbReference>
<evidence type="ECO:0000313" key="4">
    <source>
        <dbReference type="EMBL" id="MDM8274005.1"/>
    </source>
</evidence>
<dbReference type="Gene3D" id="3.40.50.720">
    <property type="entry name" value="NAD(P)-binding Rossmann-like Domain"/>
    <property type="match status" value="1"/>
</dbReference>
<dbReference type="EMBL" id="JAUDDZ010000001">
    <property type="protein sequence ID" value="MDM8274005.1"/>
    <property type="molecule type" value="Genomic_DNA"/>
</dbReference>
<dbReference type="InterPro" id="IPR003099">
    <property type="entry name" value="Prephen_DH"/>
</dbReference>
<dbReference type="InterPro" id="IPR046826">
    <property type="entry name" value="PDH_N"/>
</dbReference>
<dbReference type="InterPro" id="IPR050812">
    <property type="entry name" value="Preph/Arog_dehydrog"/>
</dbReference>
<dbReference type="Gene3D" id="1.10.3660.10">
    <property type="entry name" value="6-phosphogluconate dehydrogenase C-terminal like domain"/>
    <property type="match status" value="1"/>
</dbReference>
<dbReference type="InterPro" id="IPR036291">
    <property type="entry name" value="NAD(P)-bd_dom_sf"/>
</dbReference>
<accession>A0ABT7V673</accession>
<reference evidence="5" key="1">
    <citation type="submission" date="2023-06" db="EMBL/GenBank/DDBJ databases">
        <title>Identification and characterization of horizontal gene transfer across gut microbiota members of farm animals based on homology search.</title>
        <authorList>
            <person name="Zeman M."/>
            <person name="Kubasova T."/>
            <person name="Jahodarova E."/>
            <person name="Nykrynova M."/>
            <person name="Rychlik I."/>
        </authorList>
    </citation>
    <scope>NUCLEOTIDE SEQUENCE [LARGE SCALE GENOMIC DNA]</scope>
    <source>
        <strain evidence="5">154_Feed</strain>
    </source>
</reference>
<evidence type="ECO:0000259" key="3">
    <source>
        <dbReference type="PROSITE" id="PS51176"/>
    </source>
</evidence>
<dbReference type="InterPro" id="IPR046825">
    <property type="entry name" value="PDH_C"/>
</dbReference>
<dbReference type="PROSITE" id="PS51176">
    <property type="entry name" value="PDH_ADH"/>
    <property type="match status" value="1"/>
</dbReference>
<name>A0ABT7V673_9ACTN</name>
<proteinExistence type="inferred from homology"/>
<keyword evidence="2" id="KW-0560">Oxidoreductase</keyword>
<comment type="similarity">
    <text evidence="1">Belongs to the prephenate/arogenate dehydrogenase family.</text>
</comment>
<evidence type="ECO:0000256" key="2">
    <source>
        <dbReference type="ARBA" id="ARBA00023002"/>
    </source>
</evidence>
<sequence>MRGGDIQPAPTGHSIPRRVGVVGLGLIGGSFARAYRAHGWDVLAWDTDADTLDAARVETVSGVLDQASITSCDLIVLAAYPAACIAWLEDHAGLLGKISREGAGPLVIDTAGIKRQVCERAFALAEQHGFAFLGTHPMAGTEHSGFAHARADLFVGAPLVLVPPALGDIERLQLLDRAYMLLEPAGFGSVSVTTPEEHDAVIAFTSQLAHVVSNAYVKSPTARVHHGFSAGSYRDLTRVAHLNAPMWAELMCANGENLSREITCLIDALDAYREALDAGDRDRLRMLLADGDRIKRSLDDDNRH</sequence>
<dbReference type="Pfam" id="PF02153">
    <property type="entry name" value="PDH_N"/>
    <property type="match status" value="1"/>
</dbReference>
<dbReference type="PANTHER" id="PTHR21363:SF0">
    <property type="entry name" value="PREPHENATE DEHYDROGENASE [NADP(+)]"/>
    <property type="match status" value="1"/>
</dbReference>
<protein>
    <submittedName>
        <fullName evidence="4">Prephenate dehydrogenase</fullName>
    </submittedName>
</protein>
<organism evidence="4 5">
    <name type="scientific">Enorma phocaeensis</name>
    <dbReference type="NCBI Taxonomy" id="1871019"/>
    <lineage>
        <taxon>Bacteria</taxon>
        <taxon>Bacillati</taxon>
        <taxon>Actinomycetota</taxon>
        <taxon>Coriobacteriia</taxon>
        <taxon>Coriobacteriales</taxon>
        <taxon>Coriobacteriaceae</taxon>
        <taxon>Enorma</taxon>
    </lineage>
</organism>
<dbReference type="Pfam" id="PF20463">
    <property type="entry name" value="PDH_C"/>
    <property type="match status" value="1"/>
</dbReference>
<dbReference type="SUPFAM" id="SSF48179">
    <property type="entry name" value="6-phosphogluconate dehydrogenase C-terminal domain-like"/>
    <property type="match status" value="1"/>
</dbReference>